<organism evidence="1 2">
    <name type="scientific">Blastopirellula marina</name>
    <dbReference type="NCBI Taxonomy" id="124"/>
    <lineage>
        <taxon>Bacteria</taxon>
        <taxon>Pseudomonadati</taxon>
        <taxon>Planctomycetota</taxon>
        <taxon>Planctomycetia</taxon>
        <taxon>Pirellulales</taxon>
        <taxon>Pirellulaceae</taxon>
        <taxon>Blastopirellula</taxon>
    </lineage>
</organism>
<comment type="caution">
    <text evidence="1">The sequence shown here is derived from an EMBL/GenBank/DDBJ whole genome shotgun (WGS) entry which is preliminary data.</text>
</comment>
<sequence>MSFFFGTLQFYHAEVQLLIQHVRVRFHRAILLHDPHLIACSTGIVAFQHGKHFIELRFKQLNRKLAGNLACIKKRLR</sequence>
<evidence type="ECO:0000313" key="1">
    <source>
        <dbReference type="EMBL" id="PQO47370.1"/>
    </source>
</evidence>
<protein>
    <submittedName>
        <fullName evidence="1">Uncharacterized protein</fullName>
    </submittedName>
</protein>
<accession>A0A2S8GSH3</accession>
<name>A0A2S8GSH3_9BACT</name>
<gene>
    <name evidence="1" type="ORF">C5Y93_04830</name>
</gene>
<dbReference type="Proteomes" id="UP000237819">
    <property type="component" value="Unassembled WGS sequence"/>
</dbReference>
<dbReference type="AlphaFoldDB" id="A0A2S8GSH3"/>
<evidence type="ECO:0000313" key="2">
    <source>
        <dbReference type="Proteomes" id="UP000237819"/>
    </source>
</evidence>
<reference evidence="1 2" key="1">
    <citation type="submission" date="2018-02" db="EMBL/GenBank/DDBJ databases">
        <title>Comparative genomes isolates from brazilian mangrove.</title>
        <authorList>
            <person name="Araujo J.E."/>
            <person name="Taketani R.G."/>
            <person name="Silva M.C.P."/>
            <person name="Loureco M.V."/>
            <person name="Andreote F.D."/>
        </authorList>
    </citation>
    <scope>NUCLEOTIDE SEQUENCE [LARGE SCALE GENOMIC DNA]</scope>
    <source>
        <strain evidence="1 2">Nap-Phe MGV</strain>
    </source>
</reference>
<dbReference type="EMBL" id="PUHZ01000005">
    <property type="protein sequence ID" value="PQO47370.1"/>
    <property type="molecule type" value="Genomic_DNA"/>
</dbReference>
<proteinExistence type="predicted"/>